<evidence type="ECO:0000313" key="4">
    <source>
        <dbReference type="Proteomes" id="UP000185596"/>
    </source>
</evidence>
<name>A0A1Q8CSQ7_9PSEU</name>
<keyword evidence="4" id="KW-1185">Reference proteome</keyword>
<gene>
    <name evidence="3" type="ORF">BU204_12140</name>
</gene>
<feature type="transmembrane region" description="Helical" evidence="1">
    <location>
        <begin position="262"/>
        <end position="284"/>
    </location>
</feature>
<dbReference type="InterPro" id="IPR007349">
    <property type="entry name" value="DUF418"/>
</dbReference>
<feature type="transmembrane region" description="Helical" evidence="1">
    <location>
        <begin position="330"/>
        <end position="349"/>
    </location>
</feature>
<feature type="transmembrane region" description="Helical" evidence="1">
    <location>
        <begin position="145"/>
        <end position="164"/>
    </location>
</feature>
<sequence length="389" mass="42383">MGPQSVLARSLAPDLARGFMLLLIALGHSSVLRAAWAGDSYSNDDPIAAIYNVVSAVLLDGRGAALFAFLFGYGLSQMYLRYSQRGHEWKGFRALLQRRGFWLIVLGLLHTVLLFFGDLLAAYGVVTLLFVGALRWNARALWITGSVFLTAGTLIYAFGIPRVFMSLNQPADPATPVSDMLYRLQWPAMIPLVVLGAVFPVLVGIWAARKRVLDEPAAHRPFLRKVVAYGFLITIVAGMPYALINGGFIMTQSEIVYNGTYWINQMGGYFGGFAFAALFGLLAARIGERRPRFVSALVATGQRSLTGYLFQSLCWVVLGAPYLLGLGNSMSDLGALGVGAVVWLVALVASDFMQRRGIRGPIEVIYRRLTYGREMSTGSPSKPQVPAGV</sequence>
<dbReference type="AlphaFoldDB" id="A0A1Q8CSQ7"/>
<dbReference type="Pfam" id="PF04235">
    <property type="entry name" value="DUF418"/>
    <property type="match status" value="1"/>
</dbReference>
<feature type="transmembrane region" description="Helical" evidence="1">
    <location>
        <begin position="122"/>
        <end position="138"/>
    </location>
</feature>
<dbReference type="PANTHER" id="PTHR30590">
    <property type="entry name" value="INNER MEMBRANE PROTEIN"/>
    <property type="match status" value="1"/>
</dbReference>
<dbReference type="Proteomes" id="UP000185596">
    <property type="component" value="Unassembled WGS sequence"/>
</dbReference>
<feature type="domain" description="DUF418" evidence="2">
    <location>
        <begin position="207"/>
        <end position="372"/>
    </location>
</feature>
<keyword evidence="1" id="KW-1133">Transmembrane helix</keyword>
<keyword evidence="1" id="KW-0812">Transmembrane</keyword>
<dbReference type="InterPro" id="IPR052529">
    <property type="entry name" value="Bact_Transport_Assoc"/>
</dbReference>
<evidence type="ECO:0000256" key="1">
    <source>
        <dbReference type="SAM" id="Phobius"/>
    </source>
</evidence>
<feature type="transmembrane region" description="Helical" evidence="1">
    <location>
        <begin position="226"/>
        <end position="250"/>
    </location>
</feature>
<dbReference type="STRING" id="1912961.BU204_12140"/>
<accession>A0A1Q8CSQ7</accession>
<dbReference type="PANTHER" id="PTHR30590:SF2">
    <property type="entry name" value="INNER MEMBRANE PROTEIN"/>
    <property type="match status" value="1"/>
</dbReference>
<keyword evidence="1" id="KW-0472">Membrane</keyword>
<reference evidence="3 4" key="1">
    <citation type="submission" date="2016-12" db="EMBL/GenBank/DDBJ databases">
        <title>The draft genome sequence of Actinophytocola sp. 11-183.</title>
        <authorList>
            <person name="Wang W."/>
            <person name="Yuan L."/>
        </authorList>
    </citation>
    <scope>NUCLEOTIDE SEQUENCE [LARGE SCALE GENOMIC DNA]</scope>
    <source>
        <strain evidence="3 4">11-183</strain>
    </source>
</reference>
<proteinExistence type="predicted"/>
<comment type="caution">
    <text evidence="3">The sequence shown here is derived from an EMBL/GenBank/DDBJ whole genome shotgun (WGS) entry which is preliminary data.</text>
</comment>
<evidence type="ECO:0000313" key="3">
    <source>
        <dbReference type="EMBL" id="OLF17392.1"/>
    </source>
</evidence>
<evidence type="ECO:0000259" key="2">
    <source>
        <dbReference type="Pfam" id="PF04235"/>
    </source>
</evidence>
<dbReference type="EMBL" id="MSIE01000018">
    <property type="protein sequence ID" value="OLF17392.1"/>
    <property type="molecule type" value="Genomic_DNA"/>
</dbReference>
<protein>
    <recommendedName>
        <fullName evidence="2">DUF418 domain-containing protein</fullName>
    </recommendedName>
</protein>
<feature type="transmembrane region" description="Helical" evidence="1">
    <location>
        <begin position="61"/>
        <end position="80"/>
    </location>
</feature>
<feature type="transmembrane region" description="Helical" evidence="1">
    <location>
        <begin position="184"/>
        <end position="206"/>
    </location>
</feature>
<organism evidence="3 4">
    <name type="scientific">Actinophytocola xanthii</name>
    <dbReference type="NCBI Taxonomy" id="1912961"/>
    <lineage>
        <taxon>Bacteria</taxon>
        <taxon>Bacillati</taxon>
        <taxon>Actinomycetota</taxon>
        <taxon>Actinomycetes</taxon>
        <taxon>Pseudonocardiales</taxon>
        <taxon>Pseudonocardiaceae</taxon>
    </lineage>
</organism>
<feature type="transmembrane region" description="Helical" evidence="1">
    <location>
        <begin position="305"/>
        <end position="324"/>
    </location>
</feature>